<keyword evidence="6" id="KW-1185">Reference proteome</keyword>
<evidence type="ECO:0008006" key="7">
    <source>
        <dbReference type="Google" id="ProtNLM"/>
    </source>
</evidence>
<accession>A0AAN1NPL1</accession>
<reference evidence="3 5" key="1">
    <citation type="journal article" date="2018" name="Int J Genomics">
        <title>Comparative Genomics Analysis of Plasmid pPV989-94 from a Clinical Isolate of Pantoea vagans PV989.</title>
        <authorList>
            <person name="Xu L."/>
            <person name="Yin M."/>
            <person name="Zhu T."/>
            <person name="Lu J."/>
            <person name="Bao Q."/>
        </authorList>
    </citation>
    <scope>NUCLEOTIDE SEQUENCE [LARGE SCALE GENOMIC DNA]</scope>
    <source>
        <strain evidence="3 5">PV989</strain>
    </source>
</reference>
<feature type="compositionally biased region" description="Basic and acidic residues" evidence="1">
    <location>
        <begin position="40"/>
        <end position="87"/>
    </location>
</feature>
<name>A0AAN1NPL1_9GAMM</name>
<evidence type="ECO:0000313" key="6">
    <source>
        <dbReference type="Proteomes" id="UP000426772"/>
    </source>
</evidence>
<evidence type="ECO:0000256" key="1">
    <source>
        <dbReference type="SAM" id="MobiDB-lite"/>
    </source>
</evidence>
<feature type="chain" id="PRO_5042916587" description="RcnB family protein" evidence="2">
    <location>
        <begin position="26"/>
        <end position="160"/>
    </location>
</feature>
<dbReference type="AlphaFoldDB" id="A0AAN1NPL1"/>
<dbReference type="Gene3D" id="3.10.450.160">
    <property type="entry name" value="inner membrane protein cigr"/>
    <property type="match status" value="1"/>
</dbReference>
<dbReference type="EMBL" id="RCNL01000001">
    <property type="protein sequence ID" value="TXL81250.1"/>
    <property type="molecule type" value="Genomic_DNA"/>
</dbReference>
<dbReference type="GeneID" id="58738945"/>
<keyword evidence="2" id="KW-0732">Signal</keyword>
<evidence type="ECO:0000256" key="2">
    <source>
        <dbReference type="SAM" id="SignalP"/>
    </source>
</evidence>
<sequence>MKKTTLTLIASLLTCSTLFSQVSLADDHDDGQRKPVPHQNSDKRPDNRGPDQNRDRGNNRHDDKKPHDMGNNRHDEDNNHRGRESRNDRDHFAWQGHDFRRGHPVPQEYRGDHYRVADWHERGLREPPRGYHWANIDGNYVLIAAATGVITALVLNSALN</sequence>
<gene>
    <name evidence="3" type="ORF">C9381_07310</name>
    <name evidence="4" type="ORF">D9O29_03905</name>
</gene>
<proteinExistence type="predicted"/>
<feature type="signal peptide" evidence="2">
    <location>
        <begin position="1"/>
        <end position="25"/>
    </location>
</feature>
<evidence type="ECO:0000313" key="5">
    <source>
        <dbReference type="Proteomes" id="UP000241538"/>
    </source>
</evidence>
<organism evidence="3 5">
    <name type="scientific">Pantoea vagans</name>
    <dbReference type="NCBI Taxonomy" id="470934"/>
    <lineage>
        <taxon>Bacteria</taxon>
        <taxon>Pseudomonadati</taxon>
        <taxon>Pseudomonadota</taxon>
        <taxon>Gammaproteobacteria</taxon>
        <taxon>Enterobacterales</taxon>
        <taxon>Erwiniaceae</taxon>
        <taxon>Pantoea</taxon>
    </lineage>
</organism>
<dbReference type="InterPro" id="IPR024572">
    <property type="entry name" value="RcnB"/>
</dbReference>
<protein>
    <recommendedName>
        <fullName evidence="7">RcnB family protein</fullName>
    </recommendedName>
</protein>
<evidence type="ECO:0000313" key="4">
    <source>
        <dbReference type="EMBL" id="TXL81250.1"/>
    </source>
</evidence>
<dbReference type="Proteomes" id="UP000241538">
    <property type="component" value="Chromosome"/>
</dbReference>
<dbReference type="EMBL" id="CP028349">
    <property type="protein sequence ID" value="AVV37009.1"/>
    <property type="molecule type" value="Genomic_DNA"/>
</dbReference>
<dbReference type="Proteomes" id="UP000426772">
    <property type="component" value="Unassembled WGS sequence"/>
</dbReference>
<feature type="region of interest" description="Disordered" evidence="1">
    <location>
        <begin position="26"/>
        <end position="87"/>
    </location>
</feature>
<dbReference type="RefSeq" id="WP_013357080.1">
    <property type="nucleotide sequence ID" value="NZ_CBDBOJ010000005.1"/>
</dbReference>
<reference evidence="4 6" key="2">
    <citation type="submission" date="2018-10" db="EMBL/GenBank/DDBJ databases">
        <title>Draft genome sequence of Pantoea vagans isolated from corpses of the sugarcane aphid Melanaphis sacchari Zehntner.</title>
        <authorList>
            <person name="Toledo E."/>
            <person name="Pena G."/>
            <person name="Lozano L."/>
        </authorList>
    </citation>
    <scope>NUCLEOTIDE SEQUENCE [LARGE SCALE GENOMIC DNA]</scope>
    <source>
        <strain evidence="4 6">ET-90</strain>
    </source>
</reference>
<dbReference type="Pfam" id="PF11776">
    <property type="entry name" value="RcnB"/>
    <property type="match status" value="1"/>
</dbReference>
<evidence type="ECO:0000313" key="3">
    <source>
        <dbReference type="EMBL" id="AVV37009.1"/>
    </source>
</evidence>